<gene>
    <name evidence="1" type="ORF">D7V32_16720</name>
</gene>
<proteinExistence type="predicted"/>
<name>A0A3A8E4I0_9GAMM</name>
<evidence type="ECO:0000313" key="1">
    <source>
        <dbReference type="EMBL" id="RKG29059.1"/>
    </source>
</evidence>
<dbReference type="EMBL" id="RAXV01000069">
    <property type="protein sequence ID" value="RKG29059.1"/>
    <property type="molecule type" value="Genomic_DNA"/>
</dbReference>
<organism evidence="1 2">
    <name type="scientific">Acinetobacter tianfuensis</name>
    <dbReference type="NCBI Taxonomy" id="2419603"/>
    <lineage>
        <taxon>Bacteria</taxon>
        <taxon>Pseudomonadati</taxon>
        <taxon>Pseudomonadota</taxon>
        <taxon>Gammaproteobacteria</taxon>
        <taxon>Moraxellales</taxon>
        <taxon>Moraxellaceae</taxon>
        <taxon>Acinetobacter</taxon>
    </lineage>
</organism>
<accession>A0A3A8E4I0</accession>
<protein>
    <submittedName>
        <fullName evidence="1">Uncharacterized protein</fullName>
    </submittedName>
</protein>
<comment type="caution">
    <text evidence="1">The sequence shown here is derived from an EMBL/GenBank/DDBJ whole genome shotgun (WGS) entry which is preliminary data.</text>
</comment>
<evidence type="ECO:0000313" key="2">
    <source>
        <dbReference type="Proteomes" id="UP000282388"/>
    </source>
</evidence>
<dbReference type="AlphaFoldDB" id="A0A3A8E4I0"/>
<reference evidence="1 2" key="1">
    <citation type="submission" date="2018-09" db="EMBL/GenBank/DDBJ databases">
        <title>The draft genome of Acinetobacter spp. strains.</title>
        <authorList>
            <person name="Qin J."/>
            <person name="Feng Y."/>
            <person name="Zong Z."/>
        </authorList>
    </citation>
    <scope>NUCLEOTIDE SEQUENCE [LARGE SCALE GENOMIC DNA]</scope>
    <source>
        <strain evidence="1 2">WCHAc060012</strain>
    </source>
</reference>
<sequence length="88" mass="9000">MPEHENKQSTGFKKTVENLGKTLVAVGVTTGTMALAHAEEASSGISIDLTTGAVATVTVVAGLMAAGSLKALPTYAAWGIRKALSMLR</sequence>
<keyword evidence="2" id="KW-1185">Reference proteome</keyword>
<dbReference type="Proteomes" id="UP000282388">
    <property type="component" value="Unassembled WGS sequence"/>
</dbReference>
<dbReference type="RefSeq" id="WP_120403901.1">
    <property type="nucleotide sequence ID" value="NZ_RAXV01000069.1"/>
</dbReference>